<accession>A0ACB8T8H0</accession>
<comment type="caution">
    <text evidence="1">The sequence shown here is derived from an EMBL/GenBank/DDBJ whole genome shotgun (WGS) entry which is preliminary data.</text>
</comment>
<proteinExistence type="predicted"/>
<evidence type="ECO:0000313" key="1">
    <source>
        <dbReference type="EMBL" id="KAI0065060.1"/>
    </source>
</evidence>
<name>A0ACB8T8H0_9AGAM</name>
<reference evidence="1" key="1">
    <citation type="submission" date="2021-03" db="EMBL/GenBank/DDBJ databases">
        <authorList>
            <consortium name="DOE Joint Genome Institute"/>
            <person name="Ahrendt S."/>
            <person name="Looney B.P."/>
            <person name="Miyauchi S."/>
            <person name="Morin E."/>
            <person name="Drula E."/>
            <person name="Courty P.E."/>
            <person name="Chicoki N."/>
            <person name="Fauchery L."/>
            <person name="Kohler A."/>
            <person name="Kuo A."/>
            <person name="Labutti K."/>
            <person name="Pangilinan J."/>
            <person name="Lipzen A."/>
            <person name="Riley R."/>
            <person name="Andreopoulos W."/>
            <person name="He G."/>
            <person name="Johnson J."/>
            <person name="Barry K.W."/>
            <person name="Grigoriev I.V."/>
            <person name="Nagy L."/>
            <person name="Hibbett D."/>
            <person name="Henrissat B."/>
            <person name="Matheny P.B."/>
            <person name="Labbe J."/>
            <person name="Martin F."/>
        </authorList>
    </citation>
    <scope>NUCLEOTIDE SEQUENCE</scope>
    <source>
        <strain evidence="1">HHB10654</strain>
    </source>
</reference>
<reference evidence="1" key="2">
    <citation type="journal article" date="2022" name="New Phytol.">
        <title>Evolutionary transition to the ectomycorrhizal habit in the genomes of a hyperdiverse lineage of mushroom-forming fungi.</title>
        <authorList>
            <person name="Looney B."/>
            <person name="Miyauchi S."/>
            <person name="Morin E."/>
            <person name="Drula E."/>
            <person name="Courty P.E."/>
            <person name="Kohler A."/>
            <person name="Kuo A."/>
            <person name="LaButti K."/>
            <person name="Pangilinan J."/>
            <person name="Lipzen A."/>
            <person name="Riley R."/>
            <person name="Andreopoulos W."/>
            <person name="He G."/>
            <person name="Johnson J."/>
            <person name="Nolan M."/>
            <person name="Tritt A."/>
            <person name="Barry K.W."/>
            <person name="Grigoriev I.V."/>
            <person name="Nagy L.G."/>
            <person name="Hibbett D."/>
            <person name="Henrissat B."/>
            <person name="Matheny P.B."/>
            <person name="Labbe J."/>
            <person name="Martin F.M."/>
        </authorList>
    </citation>
    <scope>NUCLEOTIDE SEQUENCE</scope>
    <source>
        <strain evidence="1">HHB10654</strain>
    </source>
</reference>
<evidence type="ECO:0000313" key="2">
    <source>
        <dbReference type="Proteomes" id="UP000814140"/>
    </source>
</evidence>
<gene>
    <name evidence="1" type="ORF">BV25DRAFT_1822172</name>
</gene>
<dbReference type="EMBL" id="MU277196">
    <property type="protein sequence ID" value="KAI0065060.1"/>
    <property type="molecule type" value="Genomic_DNA"/>
</dbReference>
<protein>
    <submittedName>
        <fullName evidence="1">Uncharacterized protein</fullName>
    </submittedName>
</protein>
<sequence length="346" mass="38435">MGSDVAGVDEGALPVGIIVAGALCGVTMQQIIYYFDRFENDTIGLKLFVLISWLLSILSLALDTHGVYYYLVGRYGDRTVFEETVWSINLEGVFTAVLVCMVQVFIIQRIWNWQRTVYPLTRIISGLCLLLGVLSLFAFSSGIALNALAWKKGTWDGWFQANHHVFLANVSVQTGLDVFITLALIKLLQHHRDEFIYRENPLARLTMFFLTRGFLLTVAQALVLVMPLALPHSFVFISFRMSIPAVYSNFVLVTLNNRAPQSRNTSCVHCRSEQFTLPPFSAPALHTTASSNSLPDAAPKVKHAPSKGARSKDVQLVEGDIDADDYGLRDRFGAEGSSRGKKRIIG</sequence>
<organism evidence="1 2">
    <name type="scientific">Artomyces pyxidatus</name>
    <dbReference type="NCBI Taxonomy" id="48021"/>
    <lineage>
        <taxon>Eukaryota</taxon>
        <taxon>Fungi</taxon>
        <taxon>Dikarya</taxon>
        <taxon>Basidiomycota</taxon>
        <taxon>Agaricomycotina</taxon>
        <taxon>Agaricomycetes</taxon>
        <taxon>Russulales</taxon>
        <taxon>Auriscalpiaceae</taxon>
        <taxon>Artomyces</taxon>
    </lineage>
</organism>
<dbReference type="Proteomes" id="UP000814140">
    <property type="component" value="Unassembled WGS sequence"/>
</dbReference>
<keyword evidence="2" id="KW-1185">Reference proteome</keyword>